<reference evidence="3 6" key="2">
    <citation type="submission" date="2020-08" db="EMBL/GenBank/DDBJ databases">
        <title>Genomic Encyclopedia of Type Strains, Phase III (KMG-III): the genomes of soil and plant-associated and newly described type strains.</title>
        <authorList>
            <person name="Whitman W."/>
        </authorList>
    </citation>
    <scope>NUCLEOTIDE SEQUENCE [LARGE SCALE GENOMIC DNA]</scope>
    <source>
        <strain evidence="3 6">CECT 7753</strain>
    </source>
</reference>
<accession>A0A4P8HNB9</accession>
<evidence type="ECO:0000256" key="2">
    <source>
        <dbReference type="SAM" id="SignalP"/>
    </source>
</evidence>
<keyword evidence="5" id="KW-1185">Reference proteome</keyword>
<feature type="chain" id="PRO_5044345470" evidence="2">
    <location>
        <begin position="24"/>
        <end position="75"/>
    </location>
</feature>
<feature type="region of interest" description="Disordered" evidence="1">
    <location>
        <begin position="25"/>
        <end position="75"/>
    </location>
</feature>
<feature type="compositionally biased region" description="Low complexity" evidence="1">
    <location>
        <begin position="25"/>
        <end position="45"/>
    </location>
</feature>
<dbReference type="EMBL" id="CP040017">
    <property type="protein sequence ID" value="QCP10536.1"/>
    <property type="molecule type" value="Genomic_DNA"/>
</dbReference>
<dbReference type="AlphaFoldDB" id="A0A4P8HNB9"/>
<proteinExistence type="predicted"/>
<dbReference type="EMBL" id="JACHXS010000003">
    <property type="protein sequence ID" value="MBB3221375.1"/>
    <property type="molecule type" value="Genomic_DNA"/>
</dbReference>
<organism evidence="3 6">
    <name type="scientific">Pseudoduganella umbonata</name>
    <dbReference type="NCBI Taxonomy" id="864828"/>
    <lineage>
        <taxon>Bacteria</taxon>
        <taxon>Pseudomonadati</taxon>
        <taxon>Pseudomonadota</taxon>
        <taxon>Betaproteobacteria</taxon>
        <taxon>Burkholderiales</taxon>
        <taxon>Oxalobacteraceae</taxon>
        <taxon>Telluria group</taxon>
        <taxon>Pseudoduganella</taxon>
    </lineage>
</organism>
<reference evidence="4 5" key="1">
    <citation type="submission" date="2019-05" db="EMBL/GenBank/DDBJ databases">
        <title>Draft Genome Sequences of Six Type Strains of the Genus Massilia.</title>
        <authorList>
            <person name="Miess H."/>
            <person name="Frediansyhah A."/>
            <person name="Gross H."/>
        </authorList>
    </citation>
    <scope>NUCLEOTIDE SEQUENCE [LARGE SCALE GENOMIC DNA]</scope>
    <source>
        <strain evidence="4 5">DSMZ 26121</strain>
    </source>
</reference>
<dbReference type="Proteomes" id="UP000298763">
    <property type="component" value="Chromosome"/>
</dbReference>
<evidence type="ECO:0000313" key="3">
    <source>
        <dbReference type="EMBL" id="MBB3221375.1"/>
    </source>
</evidence>
<gene>
    <name evidence="4" type="ORF">FCL38_08905</name>
    <name evidence="3" type="ORF">FHS02_002182</name>
</gene>
<keyword evidence="2" id="KW-0732">Signal</keyword>
<evidence type="ECO:0000313" key="5">
    <source>
        <dbReference type="Proteomes" id="UP000298763"/>
    </source>
</evidence>
<sequence>MAKPIVSLILGIAAAGAFSTAAAADIAAGTGSQAPAEAKQAAPAPNGSAQPGEEPVFEPSTMTEPEEPNGTTVKG</sequence>
<feature type="signal peptide" evidence="2">
    <location>
        <begin position="1"/>
        <end position="23"/>
    </location>
</feature>
<evidence type="ECO:0000256" key="1">
    <source>
        <dbReference type="SAM" id="MobiDB-lite"/>
    </source>
</evidence>
<dbReference type="RefSeq" id="WP_137313419.1">
    <property type="nucleotide sequence ID" value="NZ_CP040017.1"/>
</dbReference>
<evidence type="ECO:0000313" key="6">
    <source>
        <dbReference type="Proteomes" id="UP000584325"/>
    </source>
</evidence>
<name>A0A4P8HNB9_9BURK</name>
<evidence type="ECO:0000313" key="4">
    <source>
        <dbReference type="EMBL" id="QCP10536.1"/>
    </source>
</evidence>
<dbReference type="Proteomes" id="UP000584325">
    <property type="component" value="Unassembled WGS sequence"/>
</dbReference>
<protein>
    <submittedName>
        <fullName evidence="3">Uncharacterized protein</fullName>
    </submittedName>
</protein>